<keyword evidence="4" id="KW-1185">Reference proteome</keyword>
<dbReference type="AlphaFoldDB" id="A0A9P4QTQ2"/>
<accession>A0A9P4QTQ2</accession>
<feature type="region of interest" description="Disordered" evidence="2">
    <location>
        <begin position="37"/>
        <end position="67"/>
    </location>
</feature>
<dbReference type="InterPro" id="IPR043141">
    <property type="entry name" value="Ribosomal_uL10-like_sf"/>
</dbReference>
<evidence type="ECO:0000256" key="1">
    <source>
        <dbReference type="ARBA" id="ARBA00008889"/>
    </source>
</evidence>
<evidence type="ECO:0000313" key="4">
    <source>
        <dbReference type="Proteomes" id="UP000799444"/>
    </source>
</evidence>
<organism evidence="3 4">
    <name type="scientific">Polyplosphaeria fusca</name>
    <dbReference type="NCBI Taxonomy" id="682080"/>
    <lineage>
        <taxon>Eukaryota</taxon>
        <taxon>Fungi</taxon>
        <taxon>Dikarya</taxon>
        <taxon>Ascomycota</taxon>
        <taxon>Pezizomycotina</taxon>
        <taxon>Dothideomycetes</taxon>
        <taxon>Pleosporomycetidae</taxon>
        <taxon>Pleosporales</taxon>
        <taxon>Tetraplosphaeriaceae</taxon>
        <taxon>Polyplosphaeria</taxon>
    </lineage>
</organism>
<proteinExistence type="inferred from homology"/>
<name>A0A9P4QTQ2_9PLEO</name>
<reference evidence="3" key="1">
    <citation type="journal article" date="2020" name="Stud. Mycol.">
        <title>101 Dothideomycetes genomes: a test case for predicting lifestyles and emergence of pathogens.</title>
        <authorList>
            <person name="Haridas S."/>
            <person name="Albert R."/>
            <person name="Binder M."/>
            <person name="Bloem J."/>
            <person name="Labutti K."/>
            <person name="Salamov A."/>
            <person name="Andreopoulos B."/>
            <person name="Baker S."/>
            <person name="Barry K."/>
            <person name="Bills G."/>
            <person name="Bluhm B."/>
            <person name="Cannon C."/>
            <person name="Castanera R."/>
            <person name="Culley D."/>
            <person name="Daum C."/>
            <person name="Ezra D."/>
            <person name="Gonzalez J."/>
            <person name="Henrissat B."/>
            <person name="Kuo A."/>
            <person name="Liang C."/>
            <person name="Lipzen A."/>
            <person name="Lutzoni F."/>
            <person name="Magnuson J."/>
            <person name="Mondo S."/>
            <person name="Nolan M."/>
            <person name="Ohm R."/>
            <person name="Pangilinan J."/>
            <person name="Park H.-J."/>
            <person name="Ramirez L."/>
            <person name="Alfaro M."/>
            <person name="Sun H."/>
            <person name="Tritt A."/>
            <person name="Yoshinaga Y."/>
            <person name="Zwiers L.-H."/>
            <person name="Turgeon B."/>
            <person name="Goodwin S."/>
            <person name="Spatafora J."/>
            <person name="Crous P."/>
            <person name="Grigoriev I."/>
        </authorList>
    </citation>
    <scope>NUCLEOTIDE SEQUENCE</scope>
    <source>
        <strain evidence="3">CBS 125425</strain>
    </source>
</reference>
<evidence type="ECO:0000256" key="2">
    <source>
        <dbReference type="SAM" id="MobiDB-lite"/>
    </source>
</evidence>
<dbReference type="EMBL" id="ML996201">
    <property type="protein sequence ID" value="KAF2731168.1"/>
    <property type="molecule type" value="Genomic_DNA"/>
</dbReference>
<protein>
    <submittedName>
        <fullName evidence="3">Uncharacterized protein</fullName>
    </submittedName>
</protein>
<dbReference type="SUPFAM" id="SSF160369">
    <property type="entry name" value="Ribosomal protein L10-like"/>
    <property type="match status" value="1"/>
</dbReference>
<comment type="caution">
    <text evidence="3">The sequence shown here is derived from an EMBL/GenBank/DDBJ whole genome shotgun (WGS) entry which is preliminary data.</text>
</comment>
<dbReference type="OrthoDB" id="360689at2759"/>
<dbReference type="Gene3D" id="3.30.70.1730">
    <property type="match status" value="1"/>
</dbReference>
<evidence type="ECO:0000313" key="3">
    <source>
        <dbReference type="EMBL" id="KAF2731168.1"/>
    </source>
</evidence>
<sequence>MPPRIRVRPRVLCLRIASPNAPVQHAYASLATATTPAPPIDQTIRSVPPVLRYPPTQPPSHKPPQVRKSQLHRQYQSLLKSSPLLLLFQHNNIKAVEWMSIRRELAAALAKVDAEREQAGLEPLAQEIKLQVIQTGIFESALRVVEFFKPEDDLLDSASAANDPKTQASAKIPQTTNNTADERFTHGLSRRAYEAASNRKLKLELQPLLSGPLAVVGLPSVEPQYLKAILSTLAPSKEFPAPKRKANPAYHEPEVQFGLQKLMLLGARVEGKVFDQEGTKWVGGIDGGIDGLRAQLVAMLQGVGGSLTSAMEGASKSLYFTIEGRRMDMEEKEKGDGESEEKD</sequence>
<gene>
    <name evidence="3" type="ORF">EJ04DRAFT_499181</name>
</gene>
<dbReference type="InterPro" id="IPR047865">
    <property type="entry name" value="Ribosomal_uL10_bac_type"/>
</dbReference>
<dbReference type="PANTHER" id="PTHR11560">
    <property type="entry name" value="39S RIBOSOMAL PROTEIN L10, MITOCHONDRIAL"/>
    <property type="match status" value="1"/>
</dbReference>
<dbReference type="Proteomes" id="UP000799444">
    <property type="component" value="Unassembled WGS sequence"/>
</dbReference>
<comment type="similarity">
    <text evidence="1">Belongs to the universal ribosomal protein uL10 family.</text>
</comment>
<feature type="compositionally biased region" description="Pro residues" evidence="2">
    <location>
        <begin position="51"/>
        <end position="62"/>
    </location>
</feature>